<evidence type="ECO:0008006" key="3">
    <source>
        <dbReference type="Google" id="ProtNLM"/>
    </source>
</evidence>
<reference evidence="1 2" key="1">
    <citation type="journal article" date="2018" name="Environ. Microbiol.">
        <title>Novel energy conservation strategies and behaviour of Pelotomaculum schinkii driving syntrophic propionate catabolism.</title>
        <authorList>
            <person name="Hidalgo-Ahumada C.A.P."/>
            <person name="Nobu M.K."/>
            <person name="Narihiro T."/>
            <person name="Tamaki H."/>
            <person name="Liu W.T."/>
            <person name="Kamagata Y."/>
            <person name="Stams A.J.M."/>
            <person name="Imachi H."/>
            <person name="Sousa D.Z."/>
        </authorList>
    </citation>
    <scope>NUCLEOTIDE SEQUENCE [LARGE SCALE GENOMIC DNA]</scope>
    <source>
        <strain evidence="1 2">HH</strain>
    </source>
</reference>
<accession>A0A4Y7R6L9</accession>
<name>A0A4Y7R6L9_9FIRM</name>
<protein>
    <recommendedName>
        <fullName evidence="3">Tetratricopeptide repeat protein</fullName>
    </recommendedName>
</protein>
<dbReference type="SUPFAM" id="SSF48452">
    <property type="entry name" value="TPR-like"/>
    <property type="match status" value="1"/>
</dbReference>
<evidence type="ECO:0000313" key="1">
    <source>
        <dbReference type="EMBL" id="TEB04369.1"/>
    </source>
</evidence>
<sequence length="357" mass="40359">MQNEVTTDLASQLAKDFTEDCYIDVILSEHPELKVLWEHRISLSSPIDINGTNPVLHVLLEAVVEKQVQDKNPPETKVTVERLVKEGFSGHAARAAVASLLIPYIFKALKEKEPFNEESFVNRMGILGRTLGKVGRNDRCPCGSGKKYKKCCEEIREYLEVNHSAGLLILGQGAYAARDYLLSQTPDSPEVQMENRHHIAWYLAENGDLEGAVAVFKENIACAEQVNDEGLLNNALHDLEELCLDYDELSNEGEWVTTKLLALAKTDEESGFCRCNRADMLAVAGKEDEAEKEYQRMFSELPDWHFGRYRYAMFLDELDRTEEAIEVLQALIVKGDLIDRETFDAARSLLEDLTELE</sequence>
<dbReference type="Gene3D" id="3.10.450.50">
    <property type="match status" value="1"/>
</dbReference>
<dbReference type="InterPro" id="IPR014993">
    <property type="entry name" value="DUF1841"/>
</dbReference>
<organism evidence="1 2">
    <name type="scientific">Pelotomaculum schinkii</name>
    <dbReference type="NCBI Taxonomy" id="78350"/>
    <lineage>
        <taxon>Bacteria</taxon>
        <taxon>Bacillati</taxon>
        <taxon>Bacillota</taxon>
        <taxon>Clostridia</taxon>
        <taxon>Eubacteriales</taxon>
        <taxon>Desulfotomaculaceae</taxon>
        <taxon>Pelotomaculum</taxon>
    </lineage>
</organism>
<dbReference type="RefSeq" id="WP_206663804.1">
    <property type="nucleotide sequence ID" value="NZ_QFGA01000004.1"/>
</dbReference>
<proteinExistence type="predicted"/>
<dbReference type="AlphaFoldDB" id="A0A4Y7R6L9"/>
<dbReference type="Gene3D" id="1.25.40.10">
    <property type="entry name" value="Tetratricopeptide repeat domain"/>
    <property type="match status" value="1"/>
</dbReference>
<dbReference type="EMBL" id="QFGA01000004">
    <property type="protein sequence ID" value="TEB04369.1"/>
    <property type="molecule type" value="Genomic_DNA"/>
</dbReference>
<dbReference type="Pfam" id="PF08897">
    <property type="entry name" value="DUF1841"/>
    <property type="match status" value="1"/>
</dbReference>
<evidence type="ECO:0000313" key="2">
    <source>
        <dbReference type="Proteomes" id="UP000298324"/>
    </source>
</evidence>
<comment type="caution">
    <text evidence="1">The sequence shown here is derived from an EMBL/GenBank/DDBJ whole genome shotgun (WGS) entry which is preliminary data.</text>
</comment>
<dbReference type="Proteomes" id="UP000298324">
    <property type="component" value="Unassembled WGS sequence"/>
</dbReference>
<dbReference type="SUPFAM" id="SSF103642">
    <property type="entry name" value="Sec-C motif"/>
    <property type="match status" value="1"/>
</dbReference>
<keyword evidence="2" id="KW-1185">Reference proteome</keyword>
<dbReference type="InterPro" id="IPR011990">
    <property type="entry name" value="TPR-like_helical_dom_sf"/>
</dbReference>
<gene>
    <name evidence="1" type="ORF">Psch_04096</name>
</gene>
<dbReference type="InterPro" id="IPR004027">
    <property type="entry name" value="SEC_C_motif"/>
</dbReference>
<dbReference type="Pfam" id="PF02810">
    <property type="entry name" value="SEC-C"/>
    <property type="match status" value="1"/>
</dbReference>